<name>A0ABD2YHN6_9GENT</name>
<dbReference type="AlphaFoldDB" id="A0ABD2YHN6"/>
<feature type="compositionally biased region" description="Polar residues" evidence="3">
    <location>
        <begin position="351"/>
        <end position="368"/>
    </location>
</feature>
<dbReference type="EMBL" id="JBJUIK010000013">
    <property type="protein sequence ID" value="KAL3506901.1"/>
    <property type="molecule type" value="Genomic_DNA"/>
</dbReference>
<feature type="transmembrane region" description="Helical" evidence="4">
    <location>
        <begin position="142"/>
        <end position="166"/>
    </location>
</feature>
<evidence type="ECO:0000256" key="3">
    <source>
        <dbReference type="SAM" id="MobiDB-lite"/>
    </source>
</evidence>
<evidence type="ECO:0000256" key="1">
    <source>
        <dbReference type="ARBA" id="ARBA00025793"/>
    </source>
</evidence>
<dbReference type="PANTHER" id="PTHR23213:SF368">
    <property type="entry name" value="HISTONE H3-K79 METHYLTRANSFERASE"/>
    <property type="match status" value="1"/>
</dbReference>
<feature type="compositionally biased region" description="Low complexity" evidence="3">
    <location>
        <begin position="327"/>
        <end position="350"/>
    </location>
</feature>
<feature type="domain" description="FH2" evidence="5">
    <location>
        <begin position="483"/>
        <end position="914"/>
    </location>
</feature>
<dbReference type="PANTHER" id="PTHR23213">
    <property type="entry name" value="FORMIN-RELATED"/>
    <property type="match status" value="1"/>
</dbReference>
<feature type="compositionally biased region" description="Pro residues" evidence="3">
    <location>
        <begin position="373"/>
        <end position="382"/>
    </location>
</feature>
<evidence type="ECO:0000313" key="6">
    <source>
        <dbReference type="EMBL" id="KAL3506901.1"/>
    </source>
</evidence>
<dbReference type="InterPro" id="IPR042201">
    <property type="entry name" value="FH2_Formin_sf"/>
</dbReference>
<feature type="region of interest" description="Disordered" evidence="3">
    <location>
        <begin position="269"/>
        <end position="445"/>
    </location>
</feature>
<protein>
    <recommendedName>
        <fullName evidence="2">Formin-like protein</fullName>
    </recommendedName>
</protein>
<keyword evidence="4" id="KW-0472">Membrane</keyword>
<comment type="similarity">
    <text evidence="1">Belongs to the formin-like family. Class-I subfamily.</text>
</comment>
<keyword evidence="4" id="KW-1133">Transmembrane helix</keyword>
<dbReference type="Gene3D" id="1.20.58.2220">
    <property type="entry name" value="Formin, FH2 domain"/>
    <property type="match status" value="1"/>
</dbReference>
<keyword evidence="4" id="KW-0812">Transmembrane</keyword>
<dbReference type="InterPro" id="IPR027643">
    <property type="entry name" value="Formin-like_plant"/>
</dbReference>
<evidence type="ECO:0000313" key="7">
    <source>
        <dbReference type="Proteomes" id="UP001630127"/>
    </source>
</evidence>
<evidence type="ECO:0000259" key="5">
    <source>
        <dbReference type="PROSITE" id="PS51444"/>
    </source>
</evidence>
<dbReference type="PROSITE" id="PS51444">
    <property type="entry name" value="FH2"/>
    <property type="match status" value="1"/>
</dbReference>
<proteinExistence type="inferred from homology"/>
<comment type="caution">
    <text evidence="6">The sequence shown here is derived from an EMBL/GenBank/DDBJ whole genome shotgun (WGS) entry which is preliminary data.</text>
</comment>
<sequence length="942" mass="103646">MPSSFRTIFFFIIIYFLTFFFTPTSPLHHYHSTIVNRRILHQPLFPLDHSLPPALPPTTQPPLTSPASSQPQPQPKYPFSSLSPPNIPQILNNPFFPSYFSPPPAPPPPPSSALSTFPANISSLMLPRSSSSSSSRPISHKLIAVIVSVSLLSTFLIAAVAASLLLHHQSRSRYYHNHHFSKTDSLRLFPPNTTPSDSTTTKNPPSGPSPPALPRHTPSSTSSEFLYLGTLVSSRDVSHEASTIPRSPKSHNSTIPLASASASLHYHRLGSPELHPLPPLPRQQHFQPDYKNATMGSDDDEEFFSPRESTGDKYSPDRTGSAENLRSQSSNSFHHSNSQSQAHSLSSSPSIVLNLSPKSSIRSKSPDSLVNFPAPPLCIPPPRVRERRGLSSSPPSSGDTKNSPSRVSDYSGMTMESPGERLSFSGPFGGVKQTPPPPPPPPPARFWETPVVNAGPPVLVAPSRPVVGQNLGNGLGNLGTMEGRNENGVKPKLKPLHWDKVRASSDRAMVWDQLKSSSFQLNEEMIETLFTANSSNSNPRDGIRRPLMPVINLENQVLDQKKSQNIAILLRALNVTIEEVCEALLEGNADMLGTELLESLLKMAPTKVEEQKLMEFTDESPFKLGPAEKFLKAVLHIPHAFRRVDSMLYIANFDSEVEYLKRSFETLEEACKELRNSRMFLKLLEAVLKTGNRMNVGTNRGDAHAFKLDTLLKLVDVKGTDGRTTLLHFVVQEIIRAEGSRLAGADQNQTAEADQQYTLQNEVEFRKIGLQVVSGLSGELSNVKKAASMDSDSLNGDVLKLACGITKVTEILKLNDELALTDSCRKFSESMNAFLRKGEEDIINIQAQEGVALSMVRELTEYFHGNSVKEEAHPFRIFMIVKDFLCILDQVCKDVGKVNERTIVSSGRQFPTPVNPSLPQVFPGLNGRQHCSSDDDESSSLS</sequence>
<dbReference type="Pfam" id="PF02181">
    <property type="entry name" value="FH2"/>
    <property type="match status" value="1"/>
</dbReference>
<accession>A0ABD2YHN6</accession>
<dbReference type="SUPFAM" id="SSF101447">
    <property type="entry name" value="Formin homology 2 domain (FH2 domain)"/>
    <property type="match status" value="1"/>
</dbReference>
<feature type="compositionally biased region" description="Pro residues" evidence="3">
    <location>
        <begin position="55"/>
        <end position="64"/>
    </location>
</feature>
<evidence type="ECO:0000256" key="4">
    <source>
        <dbReference type="SAM" id="Phobius"/>
    </source>
</evidence>
<feature type="compositionally biased region" description="Polar residues" evidence="3">
    <location>
        <begin position="398"/>
        <end position="408"/>
    </location>
</feature>
<feature type="region of interest" description="Disordered" evidence="3">
    <location>
        <begin position="185"/>
        <end position="221"/>
    </location>
</feature>
<keyword evidence="7" id="KW-1185">Reference proteome</keyword>
<dbReference type="Proteomes" id="UP001630127">
    <property type="component" value="Unassembled WGS sequence"/>
</dbReference>
<feature type="region of interest" description="Disordered" evidence="3">
    <location>
        <begin position="55"/>
        <end position="79"/>
    </location>
</feature>
<gene>
    <name evidence="6" type="ORF">ACH5RR_032283</name>
</gene>
<feature type="compositionally biased region" description="Pro residues" evidence="3">
    <location>
        <begin position="434"/>
        <end position="444"/>
    </location>
</feature>
<feature type="transmembrane region" description="Helical" evidence="4">
    <location>
        <begin position="6"/>
        <end position="22"/>
    </location>
</feature>
<feature type="compositionally biased region" description="Low complexity" evidence="3">
    <location>
        <begin position="190"/>
        <end position="204"/>
    </location>
</feature>
<evidence type="ECO:0000256" key="2">
    <source>
        <dbReference type="RuleBase" id="RU361260"/>
    </source>
</evidence>
<organism evidence="6 7">
    <name type="scientific">Cinchona calisaya</name>
    <dbReference type="NCBI Taxonomy" id="153742"/>
    <lineage>
        <taxon>Eukaryota</taxon>
        <taxon>Viridiplantae</taxon>
        <taxon>Streptophyta</taxon>
        <taxon>Embryophyta</taxon>
        <taxon>Tracheophyta</taxon>
        <taxon>Spermatophyta</taxon>
        <taxon>Magnoliopsida</taxon>
        <taxon>eudicotyledons</taxon>
        <taxon>Gunneridae</taxon>
        <taxon>Pentapetalae</taxon>
        <taxon>asterids</taxon>
        <taxon>lamiids</taxon>
        <taxon>Gentianales</taxon>
        <taxon>Rubiaceae</taxon>
        <taxon>Cinchonoideae</taxon>
        <taxon>Cinchoneae</taxon>
        <taxon>Cinchona</taxon>
    </lineage>
</organism>
<reference evidence="6 7" key="1">
    <citation type="submission" date="2024-11" db="EMBL/GenBank/DDBJ databases">
        <title>A near-complete genome assembly of Cinchona calisaya.</title>
        <authorList>
            <person name="Lian D.C."/>
            <person name="Zhao X.W."/>
            <person name="Wei L."/>
        </authorList>
    </citation>
    <scope>NUCLEOTIDE SEQUENCE [LARGE SCALE GENOMIC DNA]</scope>
    <source>
        <tissue evidence="6">Nenye</tissue>
    </source>
</reference>
<dbReference type="SMART" id="SM00498">
    <property type="entry name" value="FH2"/>
    <property type="match status" value="1"/>
</dbReference>
<dbReference type="InterPro" id="IPR015425">
    <property type="entry name" value="FH2_Formin"/>
</dbReference>